<accession>A0A0A9EUG1</accession>
<proteinExistence type="predicted"/>
<evidence type="ECO:0000313" key="1">
    <source>
        <dbReference type="EMBL" id="JAE03732.1"/>
    </source>
</evidence>
<protein>
    <submittedName>
        <fullName evidence="1">Uncharacterized protein</fullName>
    </submittedName>
</protein>
<sequence>MLSTALIGADHAIHVLHNPDHARPLLPAPLPRSSAPSPSSSASRYGVVLCSISVR</sequence>
<reference evidence="1" key="1">
    <citation type="submission" date="2014-09" db="EMBL/GenBank/DDBJ databases">
        <authorList>
            <person name="Magalhaes I.L.F."/>
            <person name="Oliveira U."/>
            <person name="Santos F.R."/>
            <person name="Vidigal T.H.D.A."/>
            <person name="Brescovit A.D."/>
            <person name="Santos A.J."/>
        </authorList>
    </citation>
    <scope>NUCLEOTIDE SEQUENCE</scope>
    <source>
        <tissue evidence="1">Shoot tissue taken approximately 20 cm above the soil surface</tissue>
    </source>
</reference>
<name>A0A0A9EUG1_ARUDO</name>
<dbReference type="AlphaFoldDB" id="A0A0A9EUG1"/>
<dbReference type="EMBL" id="GBRH01194164">
    <property type="protein sequence ID" value="JAE03732.1"/>
    <property type="molecule type" value="Transcribed_RNA"/>
</dbReference>
<organism evidence="1">
    <name type="scientific">Arundo donax</name>
    <name type="common">Giant reed</name>
    <name type="synonym">Donax arundinaceus</name>
    <dbReference type="NCBI Taxonomy" id="35708"/>
    <lineage>
        <taxon>Eukaryota</taxon>
        <taxon>Viridiplantae</taxon>
        <taxon>Streptophyta</taxon>
        <taxon>Embryophyta</taxon>
        <taxon>Tracheophyta</taxon>
        <taxon>Spermatophyta</taxon>
        <taxon>Magnoliopsida</taxon>
        <taxon>Liliopsida</taxon>
        <taxon>Poales</taxon>
        <taxon>Poaceae</taxon>
        <taxon>PACMAD clade</taxon>
        <taxon>Arundinoideae</taxon>
        <taxon>Arundineae</taxon>
        <taxon>Arundo</taxon>
    </lineage>
</organism>
<reference evidence="1" key="2">
    <citation type="journal article" date="2015" name="Data Brief">
        <title>Shoot transcriptome of the giant reed, Arundo donax.</title>
        <authorList>
            <person name="Barrero R.A."/>
            <person name="Guerrero F.D."/>
            <person name="Moolhuijzen P."/>
            <person name="Goolsby J.A."/>
            <person name="Tidwell J."/>
            <person name="Bellgard S.E."/>
            <person name="Bellgard M.I."/>
        </authorList>
    </citation>
    <scope>NUCLEOTIDE SEQUENCE</scope>
    <source>
        <tissue evidence="1">Shoot tissue taken approximately 20 cm above the soil surface</tissue>
    </source>
</reference>